<dbReference type="GO" id="GO:0003824">
    <property type="term" value="F:catalytic activity"/>
    <property type="evidence" value="ECO:0007669"/>
    <property type="project" value="InterPro"/>
</dbReference>
<dbReference type="PANTHER" id="PTHR42731:SF1">
    <property type="entry name" value="RADICAL SAM DOMAIN PROTEIN"/>
    <property type="match status" value="1"/>
</dbReference>
<dbReference type="SFLD" id="SFLDG01082">
    <property type="entry name" value="B12-binding_domain_containing"/>
    <property type="match status" value="1"/>
</dbReference>
<accession>A0A939BMD4</accession>
<feature type="domain" description="Radical SAM core" evidence="1">
    <location>
        <begin position="254"/>
        <end position="498"/>
    </location>
</feature>
<dbReference type="SFLD" id="SFLDS00029">
    <property type="entry name" value="Radical_SAM"/>
    <property type="match status" value="1"/>
</dbReference>
<organism evidence="2 3">
    <name type="scientific">Halanaerobacter jeridensis</name>
    <dbReference type="NCBI Taxonomy" id="706427"/>
    <lineage>
        <taxon>Bacteria</taxon>
        <taxon>Bacillati</taxon>
        <taxon>Bacillota</taxon>
        <taxon>Clostridia</taxon>
        <taxon>Halanaerobiales</taxon>
        <taxon>Halobacteroidaceae</taxon>
        <taxon>Halanaerobacter</taxon>
    </lineage>
</organism>
<dbReference type="InterPro" id="IPR023404">
    <property type="entry name" value="rSAM_horseshoe"/>
</dbReference>
<dbReference type="EMBL" id="JAFBDQ010000004">
    <property type="protein sequence ID" value="MBM7556190.1"/>
    <property type="molecule type" value="Genomic_DNA"/>
</dbReference>
<dbReference type="Proteomes" id="UP000774000">
    <property type="component" value="Unassembled WGS sequence"/>
</dbReference>
<proteinExistence type="predicted"/>
<dbReference type="SUPFAM" id="SSF102114">
    <property type="entry name" value="Radical SAM enzymes"/>
    <property type="match status" value="1"/>
</dbReference>
<dbReference type="SMART" id="SM00729">
    <property type="entry name" value="Elp3"/>
    <property type="match status" value="1"/>
</dbReference>
<keyword evidence="3" id="KW-1185">Reference proteome</keyword>
<dbReference type="InterPro" id="IPR006638">
    <property type="entry name" value="Elp3/MiaA/NifB-like_rSAM"/>
</dbReference>
<reference evidence="2" key="1">
    <citation type="submission" date="2021-01" db="EMBL/GenBank/DDBJ databases">
        <title>Genomic Encyclopedia of Type Strains, Phase IV (KMG-IV): sequencing the most valuable type-strain genomes for metagenomic binning, comparative biology and taxonomic classification.</title>
        <authorList>
            <person name="Goeker M."/>
        </authorList>
    </citation>
    <scope>NUCLEOTIDE SEQUENCE</scope>
    <source>
        <strain evidence="2">DSM 23230</strain>
    </source>
</reference>
<evidence type="ECO:0000313" key="2">
    <source>
        <dbReference type="EMBL" id="MBM7556190.1"/>
    </source>
</evidence>
<dbReference type="AlphaFoldDB" id="A0A939BMD4"/>
<name>A0A939BMD4_9FIRM</name>
<dbReference type="InterPro" id="IPR007197">
    <property type="entry name" value="rSAM"/>
</dbReference>
<dbReference type="InterPro" id="IPR045784">
    <property type="entry name" value="Radical_SAM_N2"/>
</dbReference>
<dbReference type="PANTHER" id="PTHR42731">
    <property type="entry name" value="SLL1084 PROTEIN"/>
    <property type="match status" value="1"/>
</dbReference>
<protein>
    <submittedName>
        <fullName evidence="2">Radical SAM family uncharacterized protein</fullName>
    </submittedName>
</protein>
<dbReference type="Pfam" id="PF19864">
    <property type="entry name" value="Radical_SAM_N2"/>
    <property type="match status" value="1"/>
</dbReference>
<evidence type="ECO:0000313" key="3">
    <source>
        <dbReference type="Proteomes" id="UP000774000"/>
    </source>
</evidence>
<dbReference type="Pfam" id="PF04055">
    <property type="entry name" value="Radical_SAM"/>
    <property type="match status" value="1"/>
</dbReference>
<gene>
    <name evidence="2" type="ORF">JOC47_001026</name>
</gene>
<dbReference type="PROSITE" id="PS51918">
    <property type="entry name" value="RADICAL_SAM"/>
    <property type="match status" value="1"/>
</dbReference>
<dbReference type="Gene3D" id="3.80.30.20">
    <property type="entry name" value="tm_1862 like domain"/>
    <property type="match status" value="1"/>
</dbReference>
<dbReference type="CDD" id="cd01335">
    <property type="entry name" value="Radical_SAM"/>
    <property type="match status" value="1"/>
</dbReference>
<dbReference type="RefSeq" id="WP_204700903.1">
    <property type="nucleotide sequence ID" value="NZ_JAFBDQ010000004.1"/>
</dbReference>
<comment type="caution">
    <text evidence="2">The sequence shown here is derived from an EMBL/GenBank/DDBJ whole genome shotgun (WGS) entry which is preliminary data.</text>
</comment>
<dbReference type="NCBIfam" id="TIGR03960">
    <property type="entry name" value="rSAM_fuse_unch"/>
    <property type="match status" value="1"/>
</dbReference>
<evidence type="ECO:0000259" key="1">
    <source>
        <dbReference type="PROSITE" id="PS51918"/>
    </source>
</evidence>
<dbReference type="InterPro" id="IPR023862">
    <property type="entry name" value="CHP03960_rSAM"/>
</dbReference>
<sequence length="622" mass="71261">MELEDRLEEILPQVTNPTRYMGREVNSIVKNLDEVEVKVALAFPDVYEVGMSHLGIKILYHLLNQRDEVAAERVYSPWEDMENKMKEEDLPLFTLENKAPISEFDILGFTLQYELSYSNLLNTLDLANLPLRSKDRTAKHPLVIAGGPCASNPEPLAPFIDLFLLGEAEAAIEEIVDKYIAWQNNNYSREELLKDLATLEGVYVPQFYEIDYDENHNVSKFEVQEGIKEEVKKRVVQNLDEAFYPEKFIVPYMDVVHDRVNLEIARGCTSGCRFCQAGMIYRPVRERSHERIKELAENLVSNTGYEEISLTSLSSGDYTGVADLAMDLVDEYETDKISVALPSMRVDSFSIDLAEELQKVRKTGLTFAPEAGTQRLRNVINKGIAEEDVISAVTDAFEAGWRKVKLYFMIGLPTETEADLQGIVDLAKKIANLGDEIRLNSDYKRRVSVNVSVSTFVPKPHTPFQWSQFNTLEEINDKIQYLKDNLRGKDLSLDWNEPQVSLLEAVFARGDRRTADLLEQAWQLGARFDGWREVFDYQLWQKAAQKTGFDLEEYACRDWSLKARLPWDHLMLGVNKDYLKEEYDKALAAEKTNNCRYDNCSNCGVLEQLEARMDLLRGLSNE</sequence>
<dbReference type="GO" id="GO:0051536">
    <property type="term" value="F:iron-sulfur cluster binding"/>
    <property type="evidence" value="ECO:0007669"/>
    <property type="project" value="InterPro"/>
</dbReference>
<dbReference type="InterPro" id="IPR058240">
    <property type="entry name" value="rSAM_sf"/>
</dbReference>